<feature type="transmembrane region" description="Helical" evidence="2">
    <location>
        <begin position="224"/>
        <end position="242"/>
    </location>
</feature>
<evidence type="ECO:0000313" key="5">
    <source>
        <dbReference type="Proteomes" id="UP000837857"/>
    </source>
</evidence>
<sequence length="277" mass="31468">MPPLHLLLVCTLFINTAPVRAKISGGPRGRFSGNHGRPNNHHVSAHHPHYSYHPPAHIYYTCKHCSSHIAYPVYHGVPPAYVYKYREYGGRYGDLLTGLALYNLGRAANEHWHYTMYEQRPEEKCNMQIVDRNLFEQTTFPCFMMSSFVDSSGRYMKDSHPLDITTAQINVKALVTSNRTAIKVNQNQECVIWHNSTVKNERVIIPCALLKDYADTMKPHGLPVYVWLPLTLASVIGIYIFCQSCCKPQKQAAIDETPCNPTVTSNYFSNNNTVVVH</sequence>
<evidence type="ECO:0000256" key="2">
    <source>
        <dbReference type="SAM" id="Phobius"/>
    </source>
</evidence>
<name>A0ABN8J0I2_9NEOP</name>
<accession>A0ABN8J0I2</accession>
<dbReference type="Proteomes" id="UP000837857">
    <property type="component" value="Chromosome 7"/>
</dbReference>
<feature type="non-terminal residue" evidence="4">
    <location>
        <position position="277"/>
    </location>
</feature>
<gene>
    <name evidence="4" type="ORF">IPOD504_LOCUS15682</name>
</gene>
<feature type="region of interest" description="Disordered" evidence="1">
    <location>
        <begin position="25"/>
        <end position="44"/>
    </location>
</feature>
<keyword evidence="3" id="KW-0732">Signal</keyword>
<feature type="chain" id="PRO_5047395778" evidence="3">
    <location>
        <begin position="22"/>
        <end position="277"/>
    </location>
</feature>
<evidence type="ECO:0000256" key="3">
    <source>
        <dbReference type="SAM" id="SignalP"/>
    </source>
</evidence>
<evidence type="ECO:0000256" key="1">
    <source>
        <dbReference type="SAM" id="MobiDB-lite"/>
    </source>
</evidence>
<keyword evidence="2" id="KW-0472">Membrane</keyword>
<reference evidence="4" key="1">
    <citation type="submission" date="2022-03" db="EMBL/GenBank/DDBJ databases">
        <authorList>
            <person name="Martin H S."/>
        </authorList>
    </citation>
    <scope>NUCLEOTIDE SEQUENCE</scope>
</reference>
<evidence type="ECO:0000313" key="4">
    <source>
        <dbReference type="EMBL" id="CAH2073532.1"/>
    </source>
</evidence>
<dbReference type="EMBL" id="OW152819">
    <property type="protein sequence ID" value="CAH2073532.1"/>
    <property type="molecule type" value="Genomic_DNA"/>
</dbReference>
<keyword evidence="2" id="KW-0812">Transmembrane</keyword>
<proteinExistence type="predicted"/>
<organism evidence="4 5">
    <name type="scientific">Iphiclides podalirius</name>
    <name type="common">scarce swallowtail</name>
    <dbReference type="NCBI Taxonomy" id="110791"/>
    <lineage>
        <taxon>Eukaryota</taxon>
        <taxon>Metazoa</taxon>
        <taxon>Ecdysozoa</taxon>
        <taxon>Arthropoda</taxon>
        <taxon>Hexapoda</taxon>
        <taxon>Insecta</taxon>
        <taxon>Pterygota</taxon>
        <taxon>Neoptera</taxon>
        <taxon>Endopterygota</taxon>
        <taxon>Lepidoptera</taxon>
        <taxon>Glossata</taxon>
        <taxon>Ditrysia</taxon>
        <taxon>Papilionoidea</taxon>
        <taxon>Papilionidae</taxon>
        <taxon>Papilioninae</taxon>
        <taxon>Iphiclides</taxon>
    </lineage>
</organism>
<keyword evidence="2" id="KW-1133">Transmembrane helix</keyword>
<feature type="signal peptide" evidence="3">
    <location>
        <begin position="1"/>
        <end position="21"/>
    </location>
</feature>
<protein>
    <submittedName>
        <fullName evidence="4">Uncharacterized protein</fullName>
    </submittedName>
</protein>
<keyword evidence="5" id="KW-1185">Reference proteome</keyword>